<evidence type="ECO:0000313" key="2">
    <source>
        <dbReference type="EMBL" id="XDQ11424.1"/>
    </source>
</evidence>
<protein>
    <recommendedName>
        <fullName evidence="3">Secreted protein</fullName>
    </recommendedName>
</protein>
<organism evidence="2">
    <name type="scientific">Streptomyces sp. R11</name>
    <dbReference type="NCBI Taxonomy" id="3238625"/>
    <lineage>
        <taxon>Bacteria</taxon>
        <taxon>Bacillati</taxon>
        <taxon>Actinomycetota</taxon>
        <taxon>Actinomycetes</taxon>
        <taxon>Kitasatosporales</taxon>
        <taxon>Streptomycetaceae</taxon>
        <taxon>Streptomyces</taxon>
    </lineage>
</organism>
<feature type="signal peptide" evidence="1">
    <location>
        <begin position="1"/>
        <end position="19"/>
    </location>
</feature>
<dbReference type="EMBL" id="CP163432">
    <property type="protein sequence ID" value="XDQ11424.1"/>
    <property type="molecule type" value="Genomic_DNA"/>
</dbReference>
<evidence type="ECO:0008006" key="3">
    <source>
        <dbReference type="Google" id="ProtNLM"/>
    </source>
</evidence>
<dbReference type="InterPro" id="IPR006311">
    <property type="entry name" value="TAT_signal"/>
</dbReference>
<keyword evidence="1" id="KW-0732">Signal</keyword>
<dbReference type="RefSeq" id="WP_369271671.1">
    <property type="nucleotide sequence ID" value="NZ_CP163432.1"/>
</dbReference>
<dbReference type="PROSITE" id="PS51318">
    <property type="entry name" value="TAT"/>
    <property type="match status" value="1"/>
</dbReference>
<reference evidence="2" key="1">
    <citation type="submission" date="2024-07" db="EMBL/GenBank/DDBJ databases">
        <authorList>
            <person name="Yu S.T."/>
        </authorList>
    </citation>
    <scope>NUCLEOTIDE SEQUENCE</scope>
    <source>
        <strain evidence="2">R11</strain>
    </source>
</reference>
<evidence type="ECO:0000256" key="1">
    <source>
        <dbReference type="SAM" id="SignalP"/>
    </source>
</evidence>
<dbReference type="AlphaFoldDB" id="A0AB39N0K0"/>
<feature type="chain" id="PRO_5044294734" description="Secreted protein" evidence="1">
    <location>
        <begin position="20"/>
        <end position="110"/>
    </location>
</feature>
<proteinExistence type="predicted"/>
<accession>A0AB39N0K0</accession>
<name>A0AB39N0K0_9ACTN</name>
<sequence>MKILWKRALVTGAAGIALAGGTGLVTASPAAAAEGNVLQCRAWVADNRAYGECFNPGTQLHAFSVHAICGWSPDAYSNWYYVTPGGTTTVSIGCGPLSTGVGGAAIEYGG</sequence>
<gene>
    <name evidence="2" type="ORF">AB5J55_18010</name>
</gene>